<evidence type="ECO:0000256" key="1">
    <source>
        <dbReference type="SAM" id="MobiDB-lite"/>
    </source>
</evidence>
<accession>A0A8S5LVX3</accession>
<evidence type="ECO:0000313" key="2">
    <source>
        <dbReference type="EMBL" id="DAD74124.1"/>
    </source>
</evidence>
<protein>
    <submittedName>
        <fullName evidence="2">Uncharacterized protein</fullName>
    </submittedName>
</protein>
<proteinExistence type="predicted"/>
<organism evidence="2">
    <name type="scientific">Myoviridae sp. ctqYq4</name>
    <dbReference type="NCBI Taxonomy" id="2826702"/>
    <lineage>
        <taxon>Viruses</taxon>
        <taxon>Duplodnaviria</taxon>
        <taxon>Heunggongvirae</taxon>
        <taxon>Uroviricota</taxon>
        <taxon>Caudoviricetes</taxon>
    </lineage>
</organism>
<name>A0A8S5LVX3_9CAUD</name>
<dbReference type="EMBL" id="BK014752">
    <property type="protein sequence ID" value="DAD74124.1"/>
    <property type="molecule type" value="Genomic_DNA"/>
</dbReference>
<feature type="region of interest" description="Disordered" evidence="1">
    <location>
        <begin position="1"/>
        <end position="23"/>
    </location>
</feature>
<reference evidence="2" key="1">
    <citation type="journal article" date="2021" name="Proc. Natl. Acad. Sci. U.S.A.">
        <title>A Catalog of Tens of Thousands of Viruses from Human Metagenomes Reveals Hidden Associations with Chronic Diseases.</title>
        <authorList>
            <person name="Tisza M.J."/>
            <person name="Buck C.B."/>
        </authorList>
    </citation>
    <scope>NUCLEOTIDE SEQUENCE</scope>
    <source>
        <strain evidence="2">CtqYq4</strain>
    </source>
</reference>
<sequence>MANPLFNALGGGKASSMPGPMGQFGQMMQQFQQFKANFQGDPKQEVQKLLQSGRMSQDQLNQLQAMAQQFQQFLQ</sequence>